<feature type="non-terminal residue" evidence="2">
    <location>
        <position position="1"/>
    </location>
</feature>
<feature type="region of interest" description="Disordered" evidence="1">
    <location>
        <begin position="1"/>
        <end position="29"/>
    </location>
</feature>
<proteinExistence type="predicted"/>
<dbReference type="HOGENOM" id="CLU_1126897_0_0_1"/>
<feature type="region of interest" description="Disordered" evidence="1">
    <location>
        <begin position="55"/>
        <end position="80"/>
    </location>
</feature>
<dbReference type="AlphaFoldDB" id="N6U7L3"/>
<sequence length="247" mass="28622">MINYQNGEPLLPDDDDDDGYENEEAYDALNDETFGTCEQSTLDDWEQQHEQFAEIKESSRLSDKIDVPPPNLRHIGPPLNGPRHIVMPPGYRMIPPHPHLMPPNGPPGYIYPIHCGSVTAPRKIIDMEVMQSDKEQDIPPPSKDSKKTKQYLLEIEALYSLLLKAEDINNPMYVNNMEKYREMKQKQRLRELEQAPTPEQKQEVLRLFKQEANEPITENKLDYILKICSGFFQEEKISSFLNIRKGK</sequence>
<evidence type="ECO:0000313" key="2">
    <source>
        <dbReference type="EMBL" id="ENN77655.1"/>
    </source>
</evidence>
<feature type="non-terminal residue" evidence="2">
    <location>
        <position position="247"/>
    </location>
</feature>
<feature type="compositionally biased region" description="Acidic residues" evidence="1">
    <location>
        <begin position="11"/>
        <end position="29"/>
    </location>
</feature>
<accession>N6U7L3</accession>
<organism evidence="2">
    <name type="scientific">Dendroctonus ponderosae</name>
    <name type="common">Mountain pine beetle</name>
    <dbReference type="NCBI Taxonomy" id="77166"/>
    <lineage>
        <taxon>Eukaryota</taxon>
        <taxon>Metazoa</taxon>
        <taxon>Ecdysozoa</taxon>
        <taxon>Arthropoda</taxon>
        <taxon>Hexapoda</taxon>
        <taxon>Insecta</taxon>
        <taxon>Pterygota</taxon>
        <taxon>Neoptera</taxon>
        <taxon>Endopterygota</taxon>
        <taxon>Coleoptera</taxon>
        <taxon>Polyphaga</taxon>
        <taxon>Cucujiformia</taxon>
        <taxon>Curculionidae</taxon>
        <taxon>Scolytinae</taxon>
        <taxon>Dendroctonus</taxon>
    </lineage>
</organism>
<dbReference type="OrthoDB" id="8251691at2759"/>
<feature type="compositionally biased region" description="Low complexity" evidence="1">
    <location>
        <begin position="1"/>
        <end position="10"/>
    </location>
</feature>
<protein>
    <submittedName>
        <fullName evidence="2">Uncharacterized protein</fullName>
    </submittedName>
</protein>
<reference evidence="2" key="1">
    <citation type="journal article" date="2013" name="Genome Biol.">
        <title>Draft genome of the mountain pine beetle, Dendroctonus ponderosae Hopkins, a major forest pest.</title>
        <authorList>
            <person name="Keeling C.I."/>
            <person name="Yuen M.M."/>
            <person name="Liao N.Y."/>
            <person name="Docking T.R."/>
            <person name="Chan S.K."/>
            <person name="Taylor G.A."/>
            <person name="Palmquist D.L."/>
            <person name="Jackman S.D."/>
            <person name="Nguyen A."/>
            <person name="Li M."/>
            <person name="Henderson H."/>
            <person name="Janes J.K."/>
            <person name="Zhao Y."/>
            <person name="Pandoh P."/>
            <person name="Moore R."/>
            <person name="Sperling F.A."/>
            <person name="Huber D.P."/>
            <person name="Birol I."/>
            <person name="Jones S.J."/>
            <person name="Bohlmann J."/>
        </authorList>
    </citation>
    <scope>NUCLEOTIDE SEQUENCE</scope>
</reference>
<dbReference type="EMBL" id="KB740941">
    <property type="protein sequence ID" value="ENN77655.1"/>
    <property type="molecule type" value="Genomic_DNA"/>
</dbReference>
<evidence type="ECO:0000256" key="1">
    <source>
        <dbReference type="SAM" id="MobiDB-lite"/>
    </source>
</evidence>
<name>N6U7L3_DENPD</name>
<gene>
    <name evidence="2" type="ORF">YQE_05949</name>
</gene>
<feature type="compositionally biased region" description="Basic and acidic residues" evidence="1">
    <location>
        <begin position="55"/>
        <end position="66"/>
    </location>
</feature>